<dbReference type="InterPro" id="IPR031410">
    <property type="entry name" value="SAXO4"/>
</dbReference>
<dbReference type="GO" id="GO:0019902">
    <property type="term" value="F:phosphatase binding"/>
    <property type="evidence" value="ECO:0007669"/>
    <property type="project" value="TreeGrafter"/>
</dbReference>
<evidence type="ECO:0000313" key="2">
    <source>
        <dbReference type="Proteomes" id="UP001165289"/>
    </source>
</evidence>
<protein>
    <submittedName>
        <fullName evidence="1">Protein phosphatase 1 regulatory subunit 32-like isoform X2</fullName>
    </submittedName>
</protein>
<comment type="caution">
    <text evidence="1">The sequence shown here is derived from an EMBL/GenBank/DDBJ whole genome shotgun (WGS) entry which is preliminary data.</text>
</comment>
<gene>
    <name evidence="1" type="ORF">LOD99_4175</name>
</gene>
<evidence type="ECO:0000313" key="1">
    <source>
        <dbReference type="EMBL" id="KAI6652789.1"/>
    </source>
</evidence>
<organism evidence="1 2">
    <name type="scientific">Oopsacas minuta</name>
    <dbReference type="NCBI Taxonomy" id="111878"/>
    <lineage>
        <taxon>Eukaryota</taxon>
        <taxon>Metazoa</taxon>
        <taxon>Porifera</taxon>
        <taxon>Hexactinellida</taxon>
        <taxon>Hexasterophora</taxon>
        <taxon>Lyssacinosida</taxon>
        <taxon>Leucopsacidae</taxon>
        <taxon>Oopsacas</taxon>
    </lineage>
</organism>
<reference evidence="1 2" key="1">
    <citation type="journal article" date="2023" name="BMC Biol.">
        <title>The compact genome of the sponge Oopsacas minuta (Hexactinellida) is lacking key metazoan core genes.</title>
        <authorList>
            <person name="Santini S."/>
            <person name="Schenkelaars Q."/>
            <person name="Jourda C."/>
            <person name="Duchesne M."/>
            <person name="Belahbib H."/>
            <person name="Rocher C."/>
            <person name="Selva M."/>
            <person name="Riesgo A."/>
            <person name="Vervoort M."/>
            <person name="Leys S.P."/>
            <person name="Kodjabachian L."/>
            <person name="Le Bivic A."/>
            <person name="Borchiellini C."/>
            <person name="Claverie J.M."/>
            <person name="Renard E."/>
        </authorList>
    </citation>
    <scope>NUCLEOTIDE SEQUENCE [LARGE SCALE GENOMIC DNA]</scope>
    <source>
        <strain evidence="1">SPO-2</strain>
    </source>
</reference>
<sequence length="503" mass="57025">MSRVAVRPTEMKEPGKRQIGTPYHEILCSRGTARRTAYDFYSTAYDHYFGQPEFHPRVEWRGNSTGYGSNFRPSIGYNYGMDAVDNPSLGENLRKNKDSTVYRQDFDLATNKANFIQSQPPALSGQPRPAHGDCPAFLQLPTTTYQTDMGYTKDIPSTRPFHNNVQSVHVDTREQGPGQVLGVKLPHQAEPQGRFVKTRVEEENSGLGPFAFSTEQKAAYTQKSNRFSYEGPRRLMLGGKEETGFTHSKQIEPITFRRHEALIGNERGTTTTRPTSRSAMKDDFHVSSAHVKNVAPPHYGIRLCHSAEISNGFTKGHRDLPEFLLRKAEQSEAYTSLKQVPQQLIPRIQQSNPAEFMNLKYTTNKMSVMKDSFPQHVPDTDSHPAKDWDSQVGLKEASGFVNNKEIADHPNLERDQFDTHYKGQFFGKTDTPPVHRVATAPQFPPRNGYTKSTQVHSLGEDQLILPSTTNRMLREQRPMRARVMMSKDPILMDSTHLHKMRST</sequence>
<name>A0AAV7JW26_9METZ</name>
<keyword evidence="2" id="KW-1185">Reference proteome</keyword>
<dbReference type="Proteomes" id="UP001165289">
    <property type="component" value="Unassembled WGS sequence"/>
</dbReference>
<dbReference type="AlphaFoldDB" id="A0AAV7JW26"/>
<proteinExistence type="predicted"/>
<dbReference type="PANTHER" id="PTHR34349">
    <property type="entry name" value="PROTEIN PHOSPHATASE 1 REGULATORY SUBUNIT 32"/>
    <property type="match status" value="1"/>
</dbReference>
<dbReference type="PANTHER" id="PTHR34349:SF1">
    <property type="entry name" value="PROTEIN PHOSPHATASE 1 REGULATORY SUBUNIT 32"/>
    <property type="match status" value="1"/>
</dbReference>
<accession>A0AAV7JW26</accession>
<dbReference type="EMBL" id="JAKMXF010000297">
    <property type="protein sequence ID" value="KAI6652789.1"/>
    <property type="molecule type" value="Genomic_DNA"/>
</dbReference>
<dbReference type="Pfam" id="PF15691">
    <property type="entry name" value="PPP1R32"/>
    <property type="match status" value="2"/>
</dbReference>